<evidence type="ECO:0000256" key="7">
    <source>
        <dbReference type="ARBA" id="ARBA00023016"/>
    </source>
</evidence>
<comment type="similarity">
    <text evidence="1">Belongs to the HicA mRNA interferase family.</text>
</comment>
<evidence type="ECO:0000256" key="4">
    <source>
        <dbReference type="ARBA" id="ARBA00022759"/>
    </source>
</evidence>
<keyword evidence="6" id="KW-0694">RNA-binding</keyword>
<dbReference type="RefSeq" id="WP_092313841.1">
    <property type="nucleotide sequence ID" value="NZ_FNTJ01000001.1"/>
</dbReference>
<evidence type="ECO:0000313" key="10">
    <source>
        <dbReference type="Proteomes" id="UP000198982"/>
    </source>
</evidence>
<evidence type="ECO:0000256" key="3">
    <source>
        <dbReference type="ARBA" id="ARBA00022722"/>
    </source>
</evidence>
<dbReference type="EMBL" id="FNTJ01000001">
    <property type="protein sequence ID" value="SEB84449.1"/>
    <property type="molecule type" value="Genomic_DNA"/>
</dbReference>
<dbReference type="InterPro" id="IPR012933">
    <property type="entry name" value="HicA_mRNA_interferase"/>
</dbReference>
<organism evidence="9 10">
    <name type="scientific">Pseudomonas saponiphila</name>
    <dbReference type="NCBI Taxonomy" id="556534"/>
    <lineage>
        <taxon>Bacteria</taxon>
        <taxon>Pseudomonadati</taxon>
        <taxon>Pseudomonadota</taxon>
        <taxon>Gammaproteobacteria</taxon>
        <taxon>Pseudomonadales</taxon>
        <taxon>Pseudomonadaceae</taxon>
        <taxon>Pseudomonas</taxon>
    </lineage>
</organism>
<keyword evidence="5" id="KW-0378">Hydrolase</keyword>
<accession>A0A1H4MN86</accession>
<sequence>MKFSEFRRWLKSQGVVFEAGKGSHFKVTAPNGNKTTFADHGSKEMPEPTRRAIIRQLGL</sequence>
<dbReference type="GO" id="GO:0016787">
    <property type="term" value="F:hydrolase activity"/>
    <property type="evidence" value="ECO:0007669"/>
    <property type="project" value="UniProtKB-KW"/>
</dbReference>
<dbReference type="InterPro" id="IPR038570">
    <property type="entry name" value="HicA_sf"/>
</dbReference>
<dbReference type="Proteomes" id="UP000198982">
    <property type="component" value="Unassembled WGS sequence"/>
</dbReference>
<dbReference type="AlphaFoldDB" id="A0A1H4MN86"/>
<evidence type="ECO:0000256" key="1">
    <source>
        <dbReference type="ARBA" id="ARBA00006620"/>
    </source>
</evidence>
<keyword evidence="3" id="KW-0540">Nuclease</keyword>
<feature type="region of interest" description="Disordered" evidence="8">
    <location>
        <begin position="27"/>
        <end position="48"/>
    </location>
</feature>
<dbReference type="GO" id="GO:0004519">
    <property type="term" value="F:endonuclease activity"/>
    <property type="evidence" value="ECO:0007669"/>
    <property type="project" value="UniProtKB-KW"/>
</dbReference>
<gene>
    <name evidence="9" type="ORF">SAMN05216178_2472</name>
</gene>
<dbReference type="SUPFAM" id="SSF54786">
    <property type="entry name" value="YcfA/nrd intein domain"/>
    <property type="match status" value="1"/>
</dbReference>
<keyword evidence="4" id="KW-0255">Endonuclease</keyword>
<evidence type="ECO:0000256" key="2">
    <source>
        <dbReference type="ARBA" id="ARBA00022649"/>
    </source>
</evidence>
<proteinExistence type="inferred from homology"/>
<dbReference type="Gene3D" id="3.30.920.30">
    <property type="entry name" value="Hypothetical protein"/>
    <property type="match status" value="1"/>
</dbReference>
<evidence type="ECO:0000256" key="5">
    <source>
        <dbReference type="ARBA" id="ARBA00022801"/>
    </source>
</evidence>
<keyword evidence="7" id="KW-0346">Stress response</keyword>
<name>A0A1H4MN86_9PSED</name>
<evidence type="ECO:0000256" key="8">
    <source>
        <dbReference type="SAM" id="MobiDB-lite"/>
    </source>
</evidence>
<reference evidence="10" key="1">
    <citation type="submission" date="2016-10" db="EMBL/GenBank/DDBJ databases">
        <authorList>
            <person name="Varghese N."/>
            <person name="Submissions S."/>
        </authorList>
    </citation>
    <scope>NUCLEOTIDE SEQUENCE [LARGE SCALE GENOMIC DNA]</scope>
    <source>
        <strain evidence="10">DSM 9751</strain>
    </source>
</reference>
<dbReference type="GO" id="GO:0003729">
    <property type="term" value="F:mRNA binding"/>
    <property type="evidence" value="ECO:0007669"/>
    <property type="project" value="InterPro"/>
</dbReference>
<evidence type="ECO:0000256" key="6">
    <source>
        <dbReference type="ARBA" id="ARBA00022884"/>
    </source>
</evidence>
<keyword evidence="10" id="KW-1185">Reference proteome</keyword>
<evidence type="ECO:0000313" key="9">
    <source>
        <dbReference type="EMBL" id="SEB84449.1"/>
    </source>
</evidence>
<dbReference type="Pfam" id="PF07927">
    <property type="entry name" value="HicA_toxin"/>
    <property type="match status" value="1"/>
</dbReference>
<keyword evidence="2" id="KW-1277">Toxin-antitoxin system</keyword>
<protein>
    <submittedName>
        <fullName evidence="9">mRNA interferase HicA</fullName>
    </submittedName>
</protein>